<comment type="subcellular location">
    <subcellularLocation>
        <location evidence="1">Endomembrane system</location>
        <topology evidence="1">Multi-pass membrane protein</topology>
    </subcellularLocation>
</comment>
<dbReference type="Pfam" id="PF07690">
    <property type="entry name" value="MFS_1"/>
    <property type="match status" value="1"/>
</dbReference>
<name>A0A2G8RPV6_9APHY</name>
<dbReference type="GO" id="GO:0012505">
    <property type="term" value="C:endomembrane system"/>
    <property type="evidence" value="ECO:0007669"/>
    <property type="project" value="UniProtKB-SubCell"/>
</dbReference>
<keyword evidence="9" id="KW-1185">Reference proteome</keyword>
<protein>
    <recommendedName>
        <fullName evidence="10">MFS general substrate transporter</fullName>
    </recommendedName>
</protein>
<dbReference type="SUPFAM" id="SSF103473">
    <property type="entry name" value="MFS general substrate transporter"/>
    <property type="match status" value="1"/>
</dbReference>
<evidence type="ECO:0000256" key="7">
    <source>
        <dbReference type="SAM" id="Phobius"/>
    </source>
</evidence>
<reference evidence="8 9" key="1">
    <citation type="journal article" date="2015" name="Sci. Rep.">
        <title>Chromosome-level genome map provides insights into diverse defense mechanisms in the medicinal fungus Ganoderma sinense.</title>
        <authorList>
            <person name="Zhu Y."/>
            <person name="Xu J."/>
            <person name="Sun C."/>
            <person name="Zhou S."/>
            <person name="Xu H."/>
            <person name="Nelson D.R."/>
            <person name="Qian J."/>
            <person name="Song J."/>
            <person name="Luo H."/>
            <person name="Xiang L."/>
            <person name="Li Y."/>
            <person name="Xu Z."/>
            <person name="Ji A."/>
            <person name="Wang L."/>
            <person name="Lu S."/>
            <person name="Hayward A."/>
            <person name="Sun W."/>
            <person name="Li X."/>
            <person name="Schwartz D.C."/>
            <person name="Wang Y."/>
            <person name="Chen S."/>
        </authorList>
    </citation>
    <scope>NUCLEOTIDE SEQUENCE [LARGE SCALE GENOMIC DNA]</scope>
    <source>
        <strain evidence="8 9">ZZ0214-1</strain>
    </source>
</reference>
<organism evidence="8 9">
    <name type="scientific">Ganoderma sinense ZZ0214-1</name>
    <dbReference type="NCBI Taxonomy" id="1077348"/>
    <lineage>
        <taxon>Eukaryota</taxon>
        <taxon>Fungi</taxon>
        <taxon>Dikarya</taxon>
        <taxon>Basidiomycota</taxon>
        <taxon>Agaricomycotina</taxon>
        <taxon>Agaricomycetes</taxon>
        <taxon>Polyporales</taxon>
        <taxon>Polyporaceae</taxon>
        <taxon>Ganoderma</taxon>
    </lineage>
</organism>
<feature type="transmembrane region" description="Helical" evidence="7">
    <location>
        <begin position="134"/>
        <end position="156"/>
    </location>
</feature>
<evidence type="ECO:0000256" key="1">
    <source>
        <dbReference type="ARBA" id="ARBA00004127"/>
    </source>
</evidence>
<dbReference type="PANTHER" id="PTHR23514:SF3">
    <property type="entry name" value="BYPASS OF STOP CODON PROTEIN 6"/>
    <property type="match status" value="1"/>
</dbReference>
<dbReference type="EMBL" id="AYKW01000068">
    <property type="protein sequence ID" value="PIL23537.1"/>
    <property type="molecule type" value="Genomic_DNA"/>
</dbReference>
<keyword evidence="5 7" id="KW-1133">Transmembrane helix</keyword>
<evidence type="ECO:0000256" key="5">
    <source>
        <dbReference type="ARBA" id="ARBA00022989"/>
    </source>
</evidence>
<dbReference type="GO" id="GO:0016020">
    <property type="term" value="C:membrane"/>
    <property type="evidence" value="ECO:0007669"/>
    <property type="project" value="TreeGrafter"/>
</dbReference>
<keyword evidence="4 7" id="KW-0812">Transmembrane</keyword>
<proteinExistence type="inferred from homology"/>
<accession>A0A2G8RPV6</accession>
<feature type="transmembrane region" description="Helical" evidence="7">
    <location>
        <begin position="221"/>
        <end position="240"/>
    </location>
</feature>
<feature type="transmembrane region" description="Helical" evidence="7">
    <location>
        <begin position="190"/>
        <end position="209"/>
    </location>
</feature>
<gene>
    <name evidence="8" type="ORF">GSI_14850</name>
</gene>
<evidence type="ECO:0000256" key="6">
    <source>
        <dbReference type="ARBA" id="ARBA00023136"/>
    </source>
</evidence>
<dbReference type="Gene3D" id="1.20.1250.20">
    <property type="entry name" value="MFS general substrate transporter like domains"/>
    <property type="match status" value="1"/>
</dbReference>
<dbReference type="Proteomes" id="UP000230002">
    <property type="component" value="Unassembled WGS sequence"/>
</dbReference>
<dbReference type="PANTHER" id="PTHR23514">
    <property type="entry name" value="BYPASS OF STOP CODON PROTEIN 6"/>
    <property type="match status" value="1"/>
</dbReference>
<feature type="transmembrane region" description="Helical" evidence="7">
    <location>
        <begin position="303"/>
        <end position="325"/>
    </location>
</feature>
<sequence length="364" mass="39474">MPASFQYHGGGHVNGPRRCGFAVVSVLFICNAIGFLSSAMANVYLTDKFGFGKVLAGRALIQIGAYVMLVPAGPFAVMCVAYCIIGFTLAVQAAQATGFVASLKKDSAAKMGFLHGTYVSPLVATQFAKSPRYWSYHFIISASLYIINAAMLWTVFRGRRQEVVMKEEADNGADDARSDKFRSMMRLKEVHFLSFFVLIYVYVDVEVTLGEKRGGSSNSGYISSGFFGGIMLGRVLLLWLNKKPGDRRALFLYAILSIGLEVTIWLVLSLIENAIAVAVVGLLLGPMFPILMNHSTTILPRWLMTGCAGYIAGAGQAGSAVLPFLTDLLASKFGIASLQPFVVSMISTLIVLWAVIPRARYVPT</sequence>
<comment type="caution">
    <text evidence="8">The sequence shown here is derived from an EMBL/GenBank/DDBJ whole genome shotgun (WGS) entry which is preliminary data.</text>
</comment>
<evidence type="ECO:0000256" key="4">
    <source>
        <dbReference type="ARBA" id="ARBA00022692"/>
    </source>
</evidence>
<evidence type="ECO:0000256" key="2">
    <source>
        <dbReference type="ARBA" id="ARBA00008335"/>
    </source>
</evidence>
<dbReference type="OrthoDB" id="413079at2759"/>
<evidence type="ECO:0008006" key="10">
    <source>
        <dbReference type="Google" id="ProtNLM"/>
    </source>
</evidence>
<feature type="transmembrane region" description="Helical" evidence="7">
    <location>
        <begin position="249"/>
        <end position="268"/>
    </location>
</feature>
<dbReference type="InterPro" id="IPR011701">
    <property type="entry name" value="MFS"/>
</dbReference>
<evidence type="ECO:0000256" key="3">
    <source>
        <dbReference type="ARBA" id="ARBA00022448"/>
    </source>
</evidence>
<keyword evidence="6 7" id="KW-0472">Membrane</keyword>
<dbReference type="AlphaFoldDB" id="A0A2G8RPV6"/>
<feature type="transmembrane region" description="Helical" evidence="7">
    <location>
        <begin position="65"/>
        <end position="91"/>
    </location>
</feature>
<comment type="similarity">
    <text evidence="2">Belongs to the major facilitator superfamily.</text>
</comment>
<dbReference type="InterPro" id="IPR051788">
    <property type="entry name" value="MFS_Transporter"/>
</dbReference>
<dbReference type="STRING" id="1077348.A0A2G8RPV6"/>
<evidence type="ECO:0000313" key="8">
    <source>
        <dbReference type="EMBL" id="PIL23537.1"/>
    </source>
</evidence>
<evidence type="ECO:0000313" key="9">
    <source>
        <dbReference type="Proteomes" id="UP000230002"/>
    </source>
</evidence>
<dbReference type="InterPro" id="IPR036259">
    <property type="entry name" value="MFS_trans_sf"/>
</dbReference>
<keyword evidence="3" id="KW-0813">Transport</keyword>
<feature type="transmembrane region" description="Helical" evidence="7">
    <location>
        <begin position="274"/>
        <end position="291"/>
    </location>
</feature>
<feature type="transmembrane region" description="Helical" evidence="7">
    <location>
        <begin position="21"/>
        <end position="45"/>
    </location>
</feature>
<dbReference type="GO" id="GO:0022857">
    <property type="term" value="F:transmembrane transporter activity"/>
    <property type="evidence" value="ECO:0007669"/>
    <property type="project" value="InterPro"/>
</dbReference>
<feature type="transmembrane region" description="Helical" evidence="7">
    <location>
        <begin position="337"/>
        <end position="356"/>
    </location>
</feature>